<proteinExistence type="predicted"/>
<name>A0A0M3HWK4_ASCLU</name>
<protein>
    <submittedName>
        <fullName evidence="2">Uncharacterized protein</fullName>
    </submittedName>
</protein>
<dbReference type="Proteomes" id="UP000036681">
    <property type="component" value="Unplaced"/>
</dbReference>
<dbReference type="AlphaFoldDB" id="A0A0M3HWK4"/>
<organism evidence="1 2">
    <name type="scientific">Ascaris lumbricoides</name>
    <name type="common">Giant roundworm</name>
    <dbReference type="NCBI Taxonomy" id="6252"/>
    <lineage>
        <taxon>Eukaryota</taxon>
        <taxon>Metazoa</taxon>
        <taxon>Ecdysozoa</taxon>
        <taxon>Nematoda</taxon>
        <taxon>Chromadorea</taxon>
        <taxon>Rhabditida</taxon>
        <taxon>Spirurina</taxon>
        <taxon>Ascaridomorpha</taxon>
        <taxon>Ascaridoidea</taxon>
        <taxon>Ascarididae</taxon>
        <taxon>Ascaris</taxon>
    </lineage>
</organism>
<accession>A0A0M3HWK4</accession>
<evidence type="ECO:0000313" key="1">
    <source>
        <dbReference type="Proteomes" id="UP000036681"/>
    </source>
</evidence>
<dbReference type="WBParaSite" id="ALUE_0000753901-mRNA-1">
    <property type="protein sequence ID" value="ALUE_0000753901-mRNA-1"/>
    <property type="gene ID" value="ALUE_0000753901"/>
</dbReference>
<evidence type="ECO:0000313" key="2">
    <source>
        <dbReference type="WBParaSite" id="ALUE_0000753901-mRNA-1"/>
    </source>
</evidence>
<reference evidence="2" key="1">
    <citation type="submission" date="2017-02" db="UniProtKB">
        <authorList>
            <consortium name="WormBaseParasite"/>
        </authorList>
    </citation>
    <scope>IDENTIFICATION</scope>
</reference>
<sequence>MPIPKMGTYGRASDTIAENNEERTEFVRTTWSEAYYTKLRTFSHWKQKGTQFISYMTRQKIIATEIALIKERDF</sequence>
<keyword evidence="1" id="KW-1185">Reference proteome</keyword>